<dbReference type="InterPro" id="IPR012337">
    <property type="entry name" value="RNaseH-like_sf"/>
</dbReference>
<proteinExistence type="predicted"/>
<dbReference type="PANTHER" id="PTHR37984">
    <property type="entry name" value="PROTEIN CBG26694"/>
    <property type="match status" value="1"/>
</dbReference>
<evidence type="ECO:0008006" key="10">
    <source>
        <dbReference type="Google" id="ProtNLM"/>
    </source>
</evidence>
<dbReference type="PROSITE" id="PS50066">
    <property type="entry name" value="MADS_BOX_2"/>
    <property type="match status" value="1"/>
</dbReference>
<evidence type="ECO:0000256" key="5">
    <source>
        <dbReference type="ARBA" id="ARBA00023242"/>
    </source>
</evidence>
<dbReference type="PANTHER" id="PTHR37984:SF5">
    <property type="entry name" value="PROTEIN NYNRIN-LIKE"/>
    <property type="match status" value="1"/>
</dbReference>
<dbReference type="GO" id="GO:0046983">
    <property type="term" value="F:protein dimerization activity"/>
    <property type="evidence" value="ECO:0007669"/>
    <property type="project" value="InterPro"/>
</dbReference>
<evidence type="ECO:0000313" key="8">
    <source>
        <dbReference type="EnsemblPlants" id="Solyc04g025113.1.1"/>
    </source>
</evidence>
<dbReference type="PRINTS" id="PR00404">
    <property type="entry name" value="MADSDOMAIN"/>
</dbReference>
<comment type="subcellular location">
    <subcellularLocation>
        <location evidence="1">Nucleus</location>
    </subcellularLocation>
</comment>
<dbReference type="AlphaFoldDB" id="A0A3Q7G317"/>
<dbReference type="InterPro" id="IPR036879">
    <property type="entry name" value="TF_MADSbox_sf"/>
</dbReference>
<dbReference type="Gramene" id="Solyc04g025113.1.1">
    <property type="protein sequence ID" value="Solyc04g025113.1.1"/>
    <property type="gene ID" value="Solyc04g025113.1"/>
</dbReference>
<dbReference type="SUPFAM" id="SSF53098">
    <property type="entry name" value="Ribonuclease H-like"/>
    <property type="match status" value="1"/>
</dbReference>
<dbReference type="GO" id="GO:0005634">
    <property type="term" value="C:nucleus"/>
    <property type="evidence" value="ECO:0007669"/>
    <property type="project" value="UniProtKB-SubCell"/>
</dbReference>
<keyword evidence="2" id="KW-0805">Transcription regulation</keyword>
<accession>A0A3Q7G317</accession>
<evidence type="ECO:0000256" key="1">
    <source>
        <dbReference type="ARBA" id="ARBA00004123"/>
    </source>
</evidence>
<feature type="domain" description="MADS-box" evidence="6">
    <location>
        <begin position="1"/>
        <end position="42"/>
    </location>
</feature>
<evidence type="ECO:0000256" key="2">
    <source>
        <dbReference type="ARBA" id="ARBA00023015"/>
    </source>
</evidence>
<dbReference type="InParanoid" id="A0A3Q7G317"/>
<dbReference type="GO" id="GO:0015074">
    <property type="term" value="P:DNA integration"/>
    <property type="evidence" value="ECO:0007669"/>
    <property type="project" value="InterPro"/>
</dbReference>
<dbReference type="Proteomes" id="UP000004994">
    <property type="component" value="Chromosome 4"/>
</dbReference>
<dbReference type="InterPro" id="IPR002100">
    <property type="entry name" value="TF_MADSbox"/>
</dbReference>
<evidence type="ECO:0000256" key="3">
    <source>
        <dbReference type="ARBA" id="ARBA00023125"/>
    </source>
</evidence>
<dbReference type="EnsemblPlants" id="Solyc04g025113.1.1">
    <property type="protein sequence ID" value="Solyc04g025113.1.1"/>
    <property type="gene ID" value="Solyc04g025113.1"/>
</dbReference>
<dbReference type="InterPro" id="IPR001584">
    <property type="entry name" value="Integrase_cat-core"/>
</dbReference>
<keyword evidence="4" id="KW-0804">Transcription</keyword>
<reference evidence="8" key="2">
    <citation type="submission" date="2019-01" db="UniProtKB">
        <authorList>
            <consortium name="EnsemblPlants"/>
        </authorList>
    </citation>
    <scope>IDENTIFICATION</scope>
    <source>
        <strain evidence="8">cv. Heinz 1706</strain>
    </source>
</reference>
<evidence type="ECO:0000256" key="4">
    <source>
        <dbReference type="ARBA" id="ARBA00023163"/>
    </source>
</evidence>
<evidence type="ECO:0000259" key="6">
    <source>
        <dbReference type="PROSITE" id="PS50066"/>
    </source>
</evidence>
<dbReference type="InterPro" id="IPR036397">
    <property type="entry name" value="RNaseH_sf"/>
</dbReference>
<dbReference type="SMART" id="SM00432">
    <property type="entry name" value="MADS"/>
    <property type="match status" value="1"/>
</dbReference>
<reference evidence="8" key="1">
    <citation type="journal article" date="2012" name="Nature">
        <title>The tomato genome sequence provides insights into fleshy fruit evolution.</title>
        <authorList>
            <consortium name="Tomato Genome Consortium"/>
        </authorList>
    </citation>
    <scope>NUCLEOTIDE SEQUENCE [LARGE SCALE GENOMIC DNA]</scope>
    <source>
        <strain evidence="8">cv. Heinz 1706</strain>
    </source>
</reference>
<dbReference type="OMA" id="ICIVSHR"/>
<organism evidence="8">
    <name type="scientific">Solanum lycopersicum</name>
    <name type="common">Tomato</name>
    <name type="synonym">Lycopersicon esculentum</name>
    <dbReference type="NCBI Taxonomy" id="4081"/>
    <lineage>
        <taxon>Eukaryota</taxon>
        <taxon>Viridiplantae</taxon>
        <taxon>Streptophyta</taxon>
        <taxon>Embryophyta</taxon>
        <taxon>Tracheophyta</taxon>
        <taxon>Spermatophyta</taxon>
        <taxon>Magnoliopsida</taxon>
        <taxon>eudicotyledons</taxon>
        <taxon>Gunneridae</taxon>
        <taxon>Pentapetalae</taxon>
        <taxon>asterids</taxon>
        <taxon>lamiids</taxon>
        <taxon>Solanales</taxon>
        <taxon>Solanaceae</taxon>
        <taxon>Solanoideae</taxon>
        <taxon>Solaneae</taxon>
        <taxon>Solanum</taxon>
        <taxon>Solanum subgen. Lycopersicon</taxon>
    </lineage>
</organism>
<evidence type="ECO:0000259" key="7">
    <source>
        <dbReference type="PROSITE" id="PS50994"/>
    </source>
</evidence>
<dbReference type="Gene3D" id="3.40.1810.10">
    <property type="entry name" value="Transcription factor, MADS-box"/>
    <property type="match status" value="1"/>
</dbReference>
<keyword evidence="3" id="KW-0238">DNA-binding</keyword>
<dbReference type="PROSITE" id="PS50994">
    <property type="entry name" value="INTEGRASE"/>
    <property type="match status" value="1"/>
</dbReference>
<sequence length="333" mass="38215">MFSKRRVGLFKKACELCMLCGAKIAIAIISPDIKVFSSGHPRNLDEHLCSIRQLGTKQEYRQEFAKRSSGANDNTEGEESREQILSDIINEDADTNDLDDISFNAFLGNTIGTTMKLQGTLNGRLPKSVGFVTILVVVDHLNKYSNFIQLSHLYTAKIVAKVFCRENVRLHGIPRSIVSDRDVIFLSSFWQELFRLSQTSLRIGTSYHPQFDEIIEVVNRCLESYLQYFVMEQHRTWRKYLPRPEFSFDTGFHSSIETTPFKFFCGRDPPSISSFVHGETGIAVYKVQLLNRDAMLKVLKDNLLKAQTRKNQQVNSHRSNVTFQFRDSILLRV</sequence>
<keyword evidence="9" id="KW-1185">Reference proteome</keyword>
<dbReference type="Gene3D" id="3.30.420.10">
    <property type="entry name" value="Ribonuclease H-like superfamily/Ribonuclease H"/>
    <property type="match status" value="1"/>
</dbReference>
<dbReference type="GO" id="GO:0003677">
    <property type="term" value="F:DNA binding"/>
    <property type="evidence" value="ECO:0007669"/>
    <property type="project" value="UniProtKB-KW"/>
</dbReference>
<dbReference type="STRING" id="4081.A0A3Q7G317"/>
<dbReference type="InterPro" id="IPR050951">
    <property type="entry name" value="Retrovirus_Pol_polyprotein"/>
</dbReference>
<keyword evidence="5" id="KW-0539">Nucleus</keyword>
<name>A0A3Q7G317_SOLLC</name>
<evidence type="ECO:0000313" key="9">
    <source>
        <dbReference type="Proteomes" id="UP000004994"/>
    </source>
</evidence>
<feature type="domain" description="Integrase catalytic" evidence="7">
    <location>
        <begin position="109"/>
        <end position="268"/>
    </location>
</feature>
<protein>
    <recommendedName>
        <fullName evidence="10">Integrase catalytic domain-containing protein</fullName>
    </recommendedName>
</protein>
<dbReference type="SUPFAM" id="SSF55455">
    <property type="entry name" value="SRF-like"/>
    <property type="match status" value="1"/>
</dbReference>
<dbReference type="Pfam" id="PF00319">
    <property type="entry name" value="SRF-TF"/>
    <property type="match status" value="1"/>
</dbReference>